<sequence length="1341" mass="145842">MAAATAAAAAELERRVMAAVKASAARGDPPLLQAAEAARCAREASSSISVDGGAGAALAAALVSNLCFAHNTGAMWKVLDQAMASRLVSPLLALALLTPRVVPNRQAQPEAYRLYLELLGQYTVAPVCTESVETKAMLVKSIDDALHLSDSYGFQRVDFGHTVILFVLSVIKILTDCILEDCGLPTIDGDGHDISYAIGAEKSMNIDGKGSSFDRKDEHRECLRRKNTIMTLEVVEKITANKNTQVFLRLVYRNTPENFNILLQRLQLIGALKSKNFGTAHNLLGSLMMNIRKVVTTGHQLHKGNLLGSIVSTKPCSSAARSVFGAGKSSCWIPFDMFMENTMDGRHLDTISSIEALTELAKTLQVLNRATWQETFQALWISALRLIQRDRGIPEGPFPHLHSRLCMLLAIVPLSIASILKEESDKIEGGMVSVRRGELLSSLQVLGQFFGLLSPPPAVVQSANIAARKALVALSVLKDRNERGHNYSKDISSIKAAGNMLHLIVEACIARNLVDTSVYFWPSYVVPVKDASAVEESPWSALMEGSPLMGLKDALMVTPASSLAELEKLQPFAVSGSDEEKLAASKILCGASLLRGWNIQEHVIQMVLKLLSTLLPLDSGSDGFYIHHMPMLHALISGISSIDVVHILSMYGLVPELAAILMPLCEIFGSLPSSDHRNCSFEEASVYSVFSCAFLCLLRLWKFHRPPVEYALSKHGVFVCSEISLDFLLLLRNSHFALNSPYDVSRKSIFQLDPSFQKPVYIDSFPKLRAWYFQNQACIASTLSSSYKRKSILQVANKILKIVCHKMSKSGIPPVSSQSTSSSSMSGSSLGTQDDVSQGPPATAWEVLEAVPFVLETVLAACAHGRLSSRDLITGLRNLADFLPASVAVIVSYFSAEITRGLWKSVMLNGTDWPSPAATLLAVESDIEEALASAGVHINISPRTRPPIPMLPLPIATLISLSITVKMEEFNHLQGIIDKGVEICATSSSWPSMAIIGAFWAQKVRRWHDYIIQSCSETPFTRDKNAVAQLIRSCFSSFLGPLVDGRSCFVADRGVNRLLGQAHQERSPRFSLSPGLLYTRCCRMFPDNYFVCEEILKVVIERARALANECDSSRPHLLKSGRMTLSSATCSVEQIASLAASMLCHAGGMKLVRLLYEQILPTMLLSAGEARLGSAGPVCSSFEGFALAYVLLVSGASTWGVGETSPVYTSVYTSKRQRVVDRHLEFVANVMQGNIELGCGQVTWRTYVICFVGLLVDFAPTWIPEVKLETLKKLASGLWKWHECDLALSLLERGGPKAISTVRVAGSQEHAGILGSPFDISLVSTGCSAPLPFPPPPPPPA</sequence>
<name>A0A0E0HCD5_ORYNI</name>
<organism evidence="2">
    <name type="scientific">Oryza nivara</name>
    <name type="common">Indian wild rice</name>
    <name type="synonym">Oryza sativa f. spontanea</name>
    <dbReference type="NCBI Taxonomy" id="4536"/>
    <lineage>
        <taxon>Eukaryota</taxon>
        <taxon>Viridiplantae</taxon>
        <taxon>Streptophyta</taxon>
        <taxon>Embryophyta</taxon>
        <taxon>Tracheophyta</taxon>
        <taxon>Spermatophyta</taxon>
        <taxon>Magnoliopsida</taxon>
        <taxon>Liliopsida</taxon>
        <taxon>Poales</taxon>
        <taxon>Poaceae</taxon>
        <taxon>BOP clade</taxon>
        <taxon>Oryzoideae</taxon>
        <taxon>Oryzeae</taxon>
        <taxon>Oryzinae</taxon>
        <taxon>Oryza</taxon>
    </lineage>
</organism>
<evidence type="ECO:0000256" key="1">
    <source>
        <dbReference type="SAM" id="MobiDB-lite"/>
    </source>
</evidence>
<evidence type="ECO:0000313" key="2">
    <source>
        <dbReference type="EnsemblPlants" id="ONIVA05G11440.2"/>
    </source>
</evidence>
<proteinExistence type="predicted"/>
<dbReference type="Gramene" id="ONIVA05G11440.2">
    <property type="protein sequence ID" value="ONIVA05G11440.2"/>
    <property type="gene ID" value="ONIVA05G11440"/>
</dbReference>
<dbReference type="GO" id="GO:2000762">
    <property type="term" value="P:regulation of phenylpropanoid metabolic process"/>
    <property type="evidence" value="ECO:0007669"/>
    <property type="project" value="InterPro"/>
</dbReference>
<dbReference type="GO" id="GO:0016592">
    <property type="term" value="C:mediator complex"/>
    <property type="evidence" value="ECO:0007669"/>
    <property type="project" value="InterPro"/>
</dbReference>
<dbReference type="PANTHER" id="PTHR33739">
    <property type="entry name" value="OS07G0681500 PROTEIN"/>
    <property type="match status" value="1"/>
</dbReference>
<dbReference type="InterPro" id="IPR039638">
    <property type="entry name" value="MED33A/B"/>
</dbReference>
<dbReference type="OMA" id="DEHRECL"/>
<feature type="region of interest" description="Disordered" evidence="1">
    <location>
        <begin position="809"/>
        <end position="838"/>
    </location>
</feature>
<reference evidence="2" key="1">
    <citation type="submission" date="2015-04" db="UniProtKB">
        <authorList>
            <consortium name="EnsemblPlants"/>
        </authorList>
    </citation>
    <scope>IDENTIFICATION</scope>
    <source>
        <strain evidence="2">SL10</strain>
    </source>
</reference>
<feature type="compositionally biased region" description="Low complexity" evidence="1">
    <location>
        <begin position="816"/>
        <end position="829"/>
    </location>
</feature>
<dbReference type="STRING" id="4536.A0A0E0HCD5"/>
<keyword evidence="3" id="KW-1185">Reference proteome</keyword>
<dbReference type="Proteomes" id="UP000006591">
    <property type="component" value="Chromosome 5"/>
</dbReference>
<dbReference type="eggNOG" id="ENOG502QRBB">
    <property type="taxonomic scope" value="Eukaryota"/>
</dbReference>
<reference evidence="2" key="2">
    <citation type="submission" date="2018-04" db="EMBL/GenBank/DDBJ databases">
        <title>OnivRS2 (Oryza nivara Reference Sequence Version 2).</title>
        <authorList>
            <person name="Zhang J."/>
            <person name="Kudrna D."/>
            <person name="Lee S."/>
            <person name="Talag J."/>
            <person name="Rajasekar S."/>
            <person name="Welchert J."/>
            <person name="Hsing Y.-I."/>
            <person name="Wing R.A."/>
        </authorList>
    </citation>
    <scope>NUCLEOTIDE SEQUENCE [LARGE SCALE GENOMIC DNA]</scope>
    <source>
        <strain evidence="2">SL10</strain>
    </source>
</reference>
<evidence type="ECO:0000313" key="3">
    <source>
        <dbReference type="Proteomes" id="UP000006591"/>
    </source>
</evidence>
<evidence type="ECO:0008006" key="4">
    <source>
        <dbReference type="Google" id="ProtNLM"/>
    </source>
</evidence>
<dbReference type="PANTHER" id="PTHR33739:SF10">
    <property type="entry name" value="OS05G0312000 PROTEIN"/>
    <property type="match status" value="1"/>
</dbReference>
<dbReference type="EnsemblPlants" id="ONIVA05G11440.2">
    <property type="protein sequence ID" value="ONIVA05G11440.2"/>
    <property type="gene ID" value="ONIVA05G11440"/>
</dbReference>
<protein>
    <recommendedName>
        <fullName evidence="4">Mediator of RNA polymerase II transcription subunit 33A</fullName>
    </recommendedName>
</protein>
<accession>A0A0E0HCD5</accession>